<dbReference type="InterPro" id="IPR029052">
    <property type="entry name" value="Metallo-depent_PP-like"/>
</dbReference>
<sequence>MSTFQGFIDPKTYPPTQITTADGVINILQLTDPHLYLDSDTETVGINNYKSFTACLQQALEEDIRCDLILLSGDLVNEVKPEIYQNIYQLLEKTGIPFVCIAGNHDVTDELYSHLPFSERRFVAHKPNALLLSRHRLTLNDWRLLLIDSSVPGKVYGTVGNKNLNWLSQNVANSHHPVIIGMHHHVLPIDSAWMDDHITQDAEDFWQLIEDKPSVKAVVTGHVHQNFEAQRAGVKVYATPSTCYQFKPKSDNFAFDDQAAPGYRWLSLNKQGVIQSWITRLENKKP</sequence>
<dbReference type="PANTHER" id="PTHR42988:SF2">
    <property type="entry name" value="CYCLIC NUCLEOTIDE PHOSPHODIESTERASE CBUA0032-RELATED"/>
    <property type="match status" value="1"/>
</dbReference>
<accession>A0A1R4EER4</accession>
<reference evidence="7" key="1">
    <citation type="submission" date="2017-02" db="EMBL/GenBank/DDBJ databases">
        <authorList>
            <person name="Mornico D."/>
        </authorList>
    </citation>
    <scope>NUCLEOTIDE SEQUENCE [LARGE SCALE GENOMIC DNA]</scope>
</reference>
<dbReference type="EMBL" id="FUGD01000067">
    <property type="protein sequence ID" value="SJM36960.1"/>
    <property type="molecule type" value="Genomic_DNA"/>
</dbReference>
<evidence type="ECO:0000259" key="5">
    <source>
        <dbReference type="Pfam" id="PF00149"/>
    </source>
</evidence>
<dbReference type="GO" id="GO:0004114">
    <property type="term" value="F:3',5'-cyclic-nucleotide phosphodiesterase activity"/>
    <property type="evidence" value="ECO:0007669"/>
    <property type="project" value="UniProtKB-EC"/>
</dbReference>
<evidence type="ECO:0000256" key="1">
    <source>
        <dbReference type="ARBA" id="ARBA00022723"/>
    </source>
</evidence>
<dbReference type="STRING" id="1945520.A1019T_00929"/>
<keyword evidence="1" id="KW-0479">Metal-binding</keyword>
<dbReference type="OrthoDB" id="9784378at2"/>
<evidence type="ECO:0000313" key="6">
    <source>
        <dbReference type="EMBL" id="SJM36960.1"/>
    </source>
</evidence>
<proteinExistence type="inferred from homology"/>
<protein>
    <submittedName>
        <fullName evidence="6">3',5'-cyclic adenosine monophosphate phosphodiesterase CpdA</fullName>
        <ecNumber evidence="6">3.1.4.17</ecNumber>
    </submittedName>
</protein>
<feature type="domain" description="Calcineurin-like phosphoesterase" evidence="5">
    <location>
        <begin position="26"/>
        <end position="225"/>
    </location>
</feature>
<dbReference type="Proteomes" id="UP000188169">
    <property type="component" value="Unassembled WGS sequence"/>
</dbReference>
<dbReference type="InterPro" id="IPR004843">
    <property type="entry name" value="Calcineurin-like_PHP"/>
</dbReference>
<dbReference type="Pfam" id="PF00149">
    <property type="entry name" value="Metallophos"/>
    <property type="match status" value="1"/>
</dbReference>
<dbReference type="RefSeq" id="WP_077448377.1">
    <property type="nucleotide sequence ID" value="NZ_FUGD01000067.1"/>
</dbReference>
<keyword evidence="7" id="KW-1185">Reference proteome</keyword>
<dbReference type="EC" id="3.1.4.17" evidence="6"/>
<dbReference type="SUPFAM" id="SSF56300">
    <property type="entry name" value="Metallo-dependent phosphatases"/>
    <property type="match status" value="1"/>
</dbReference>
<organism evidence="6 7">
    <name type="scientific">Psychrobacter pasteurii</name>
    <dbReference type="NCBI Taxonomy" id="1945520"/>
    <lineage>
        <taxon>Bacteria</taxon>
        <taxon>Pseudomonadati</taxon>
        <taxon>Pseudomonadota</taxon>
        <taxon>Gammaproteobacteria</taxon>
        <taxon>Moraxellales</taxon>
        <taxon>Moraxellaceae</taxon>
        <taxon>Psychrobacter</taxon>
    </lineage>
</organism>
<evidence type="ECO:0000313" key="7">
    <source>
        <dbReference type="Proteomes" id="UP000188169"/>
    </source>
</evidence>
<dbReference type="InterPro" id="IPR050884">
    <property type="entry name" value="CNP_phosphodiesterase-III"/>
</dbReference>
<dbReference type="Gene3D" id="3.60.21.10">
    <property type="match status" value="1"/>
</dbReference>
<keyword evidence="2 6" id="KW-0378">Hydrolase</keyword>
<evidence type="ECO:0000256" key="3">
    <source>
        <dbReference type="ARBA" id="ARBA00023004"/>
    </source>
</evidence>
<dbReference type="GO" id="GO:0046872">
    <property type="term" value="F:metal ion binding"/>
    <property type="evidence" value="ECO:0007669"/>
    <property type="project" value="UniProtKB-KW"/>
</dbReference>
<dbReference type="AlphaFoldDB" id="A0A1R4EER4"/>
<gene>
    <name evidence="6" type="primary">cpdA</name>
    <name evidence="6" type="ORF">A1019T_00929</name>
</gene>
<name>A0A1R4EER4_9GAMM</name>
<comment type="similarity">
    <text evidence="4">Belongs to the cyclic nucleotide phosphodiesterase class-III family.</text>
</comment>
<evidence type="ECO:0000256" key="2">
    <source>
        <dbReference type="ARBA" id="ARBA00022801"/>
    </source>
</evidence>
<evidence type="ECO:0000256" key="4">
    <source>
        <dbReference type="ARBA" id="ARBA00025742"/>
    </source>
</evidence>
<dbReference type="PANTHER" id="PTHR42988">
    <property type="entry name" value="PHOSPHOHYDROLASE"/>
    <property type="match status" value="1"/>
</dbReference>
<keyword evidence="3" id="KW-0408">Iron</keyword>